<keyword evidence="1" id="KW-0812">Transmembrane</keyword>
<accession>A0A075I504</accession>
<keyword evidence="1" id="KW-0472">Membrane</keyword>
<name>A0A075I504_9ARCH</name>
<dbReference type="EMBL" id="KF901179">
    <property type="protein sequence ID" value="AIF20978.1"/>
    <property type="molecule type" value="Genomic_DNA"/>
</dbReference>
<dbReference type="AlphaFoldDB" id="A0A075I504"/>
<sequence>MKLSIFLANTFLKYNMSIEMILVGLILFSGMAAGGVKIWLNKRKEKETNKLDSNI</sequence>
<protein>
    <submittedName>
        <fullName evidence="2">Uncharacterized protein</fullName>
    </submittedName>
</protein>
<feature type="transmembrane region" description="Helical" evidence="1">
    <location>
        <begin position="20"/>
        <end position="40"/>
    </location>
</feature>
<reference evidence="2" key="1">
    <citation type="journal article" date="2014" name="Genome Biol. Evol.">
        <title>Pangenome evidence for extensive interdomain horizontal transfer affecting lineage core and shell genes in uncultured planktonic thaumarchaeota and euryarchaeota.</title>
        <authorList>
            <person name="Deschamps P."/>
            <person name="Zivanovic Y."/>
            <person name="Moreira D."/>
            <person name="Rodriguez-Valera F."/>
            <person name="Lopez-Garcia P."/>
        </authorList>
    </citation>
    <scope>NUCLEOTIDE SEQUENCE</scope>
</reference>
<evidence type="ECO:0000256" key="1">
    <source>
        <dbReference type="SAM" id="Phobius"/>
    </source>
</evidence>
<proteinExistence type="predicted"/>
<evidence type="ECO:0000313" key="2">
    <source>
        <dbReference type="EMBL" id="AIF20978.1"/>
    </source>
</evidence>
<keyword evidence="1" id="KW-1133">Transmembrane helix</keyword>
<organism evidence="2">
    <name type="scientific">uncultured marine thaumarchaeote KM3_97_A02</name>
    <dbReference type="NCBI Taxonomy" id="1456349"/>
    <lineage>
        <taxon>Archaea</taxon>
        <taxon>Nitrososphaerota</taxon>
        <taxon>environmental samples</taxon>
    </lineage>
</organism>